<keyword evidence="3" id="KW-0808">Transferase</keyword>
<feature type="domain" description="RNA-directed RNA polymerase C-terminal" evidence="2">
    <location>
        <begin position="472"/>
        <end position="608"/>
    </location>
</feature>
<dbReference type="EMBL" id="MW752175">
    <property type="protein sequence ID" value="QVU39977.1"/>
    <property type="molecule type" value="Genomic_RNA"/>
</dbReference>
<keyword evidence="3" id="KW-0548">Nucleotidyltransferase</keyword>
<name>A0A8E7DMF2_9VIRU</name>
<evidence type="ECO:0000256" key="1">
    <source>
        <dbReference type="ARBA" id="ARBA00022953"/>
    </source>
</evidence>
<evidence type="ECO:0000313" key="3">
    <source>
        <dbReference type="EMBL" id="QVU39977.1"/>
    </source>
</evidence>
<keyword evidence="3" id="KW-0696">RNA-directed RNA polymerase</keyword>
<proteinExistence type="predicted"/>
<dbReference type="InterPro" id="IPR001205">
    <property type="entry name" value="RNA-dir_pol_C"/>
</dbReference>
<dbReference type="GO" id="GO:0006351">
    <property type="term" value="P:DNA-templated transcription"/>
    <property type="evidence" value="ECO:0007669"/>
    <property type="project" value="InterPro"/>
</dbReference>
<gene>
    <name evidence="3" type="primary">RdRp</name>
</gene>
<dbReference type="GO" id="GO:0003968">
    <property type="term" value="F:RNA-directed RNA polymerase activity"/>
    <property type="evidence" value="ECO:0007669"/>
    <property type="project" value="UniProtKB-KW"/>
</dbReference>
<sequence length="766" mass="83747">MSSSLYDSASEPLTAVVVERPSPGVTQVIADVPSLLQTAIDVCLRNGLHRGSCDVVVTVGPQCVRQVFTAHSVPGRTPPHIATPHARAAAFRLDGSTEAEKLSSLRAYDEPRPKSRGYKTPFYRSSARLNELAEAIGRMRNPSVRISQYQLPSAMSFGGGPTTPERPLRAPLLAAIDATQRRHPNIGYAQRVGGAAELGDYTTHDPDSLHPRFLNYVKERITSVDERTARAMDTAIGLQTTVWRDQGISVDARPLSDAEPAVLSTMINRGSPGEYRMFGVTDRRDPRLIKLMSDSILRYGAAGRRVAAGKRPPPWVATTIQPTLTFGKEEPKAAKLENGVRVPPVPRFIFNLSPANYGPAAFLHSDLSHELQEKDFTHGPGFGPGRGRSGKFLDIVNRSFGMGFSVPGDERLVMSDIDKWDGNVREALGYPTYDALESAVNKRHLPADEAAARSLLSGVARRQLMEKLVEHPSGFLLDMYGSMPSGSYYTSLINTNANNLLILGHIVDRAADETEYTCAGAAEVLRHNLRGRLASYGDNQLFSEHLFKILGMRYDPAKHAEYLARYGMKLKIDETEVTTNIARVRFCSRAVVMTPHGPLITRTHSSIAAKLAARPEHDPVVDKLYVRALMADTMGTDPLLFEVMSRVDRSIDVPISLETITPKVKPVLASAAKTLFGSDADEYMLTVLHDLSTTIIDRRALLSLHTPAGAATRREMRTGTSLGVGLSLFGGPLTPAATWALSLTPDAWIAYLTETGQLEVMYDKSD</sequence>
<evidence type="ECO:0000259" key="2">
    <source>
        <dbReference type="Pfam" id="PF00680"/>
    </source>
</evidence>
<dbReference type="GO" id="GO:0003723">
    <property type="term" value="F:RNA binding"/>
    <property type="evidence" value="ECO:0007669"/>
    <property type="project" value="InterPro"/>
</dbReference>
<accession>A0A8E7DMF2</accession>
<reference evidence="3" key="1">
    <citation type="submission" date="2021-03" db="EMBL/GenBank/DDBJ databases">
        <authorList>
            <person name="Urzo M.L.R."/>
            <person name="Cope A.E."/>
            <person name="Guinto T.D."/>
            <person name="Kondo H."/>
            <person name="Suzuki N."/>
        </authorList>
    </citation>
    <scope>NUCLEOTIDE SEQUENCE</scope>
    <source>
        <strain evidence="3">3021_NGS_MO</strain>
    </source>
</reference>
<protein>
    <submittedName>
        <fullName evidence="3">RNA-dependent RNA polymerase</fullName>
    </submittedName>
</protein>
<organism evidence="3">
    <name type="scientific">Magnaporthe oryzae polymycovirus 1</name>
    <dbReference type="NCBI Taxonomy" id="2509266"/>
    <lineage>
        <taxon>Viruses</taxon>
        <taxon>Riboviria</taxon>
        <taxon>Riboviria incertae sedis</taxon>
        <taxon>Polymycoviridae</taxon>
        <taxon>Polymycovirus</taxon>
        <taxon>Polymycovirus magnaporthis</taxon>
    </lineage>
</organism>
<dbReference type="Pfam" id="PF00680">
    <property type="entry name" value="RdRP_1"/>
    <property type="match status" value="1"/>
</dbReference>
<keyword evidence="1" id="KW-0693">Viral RNA replication</keyword>